<dbReference type="InterPro" id="IPR028098">
    <property type="entry name" value="Glyco_trans_4-like_N"/>
</dbReference>
<dbReference type="CDD" id="cd03809">
    <property type="entry name" value="GT4_MtfB-like"/>
    <property type="match status" value="1"/>
</dbReference>
<dbReference type="Pfam" id="PF00534">
    <property type="entry name" value="Glycos_transf_1"/>
    <property type="match status" value="1"/>
</dbReference>
<protein>
    <submittedName>
        <fullName evidence="3">Alpha-D-kanosaminyltransferase</fullName>
        <ecNumber evidence="3">2.4.1.301</ecNumber>
    </submittedName>
</protein>
<evidence type="ECO:0000313" key="4">
    <source>
        <dbReference type="Proteomes" id="UP000318081"/>
    </source>
</evidence>
<dbReference type="Proteomes" id="UP000318081">
    <property type="component" value="Chromosome"/>
</dbReference>
<keyword evidence="1 3" id="KW-0808">Transferase</keyword>
<evidence type="ECO:0000256" key="1">
    <source>
        <dbReference type="ARBA" id="ARBA00022679"/>
    </source>
</evidence>
<evidence type="ECO:0000313" key="3">
    <source>
        <dbReference type="EMBL" id="QDV81477.1"/>
    </source>
</evidence>
<dbReference type="Pfam" id="PF13439">
    <property type="entry name" value="Glyco_transf_4"/>
    <property type="match status" value="1"/>
</dbReference>
<keyword evidence="4" id="KW-1185">Reference proteome</keyword>
<reference evidence="3 4" key="1">
    <citation type="submission" date="2019-02" db="EMBL/GenBank/DDBJ databases">
        <title>Deep-cultivation of Planctomycetes and their phenomic and genomic characterization uncovers novel biology.</title>
        <authorList>
            <person name="Wiegand S."/>
            <person name="Jogler M."/>
            <person name="Boedeker C."/>
            <person name="Pinto D."/>
            <person name="Vollmers J."/>
            <person name="Rivas-Marin E."/>
            <person name="Kohn T."/>
            <person name="Peeters S.H."/>
            <person name="Heuer A."/>
            <person name="Rast P."/>
            <person name="Oberbeckmann S."/>
            <person name="Bunk B."/>
            <person name="Jeske O."/>
            <person name="Meyerdierks A."/>
            <person name="Storesund J.E."/>
            <person name="Kallscheuer N."/>
            <person name="Luecker S."/>
            <person name="Lage O.M."/>
            <person name="Pohl T."/>
            <person name="Merkel B.J."/>
            <person name="Hornburger P."/>
            <person name="Mueller R.-W."/>
            <person name="Bruemmer F."/>
            <person name="Labrenz M."/>
            <person name="Spormann A.M."/>
            <person name="Op den Camp H."/>
            <person name="Overmann J."/>
            <person name="Amann R."/>
            <person name="Jetten M.S.M."/>
            <person name="Mascher T."/>
            <person name="Medema M.H."/>
            <person name="Devos D.P."/>
            <person name="Kaster A.-K."/>
            <person name="Ovreas L."/>
            <person name="Rohde M."/>
            <person name="Galperin M.Y."/>
            <person name="Jogler C."/>
        </authorList>
    </citation>
    <scope>NUCLEOTIDE SEQUENCE [LARGE SCALE GENOMIC DNA]</scope>
    <source>
        <strain evidence="3 4">TBK1r</strain>
    </source>
</reference>
<dbReference type="GO" id="GO:0016757">
    <property type="term" value="F:glycosyltransferase activity"/>
    <property type="evidence" value="ECO:0007669"/>
    <property type="project" value="UniProtKB-KW"/>
</dbReference>
<organism evidence="3 4">
    <name type="scientific">Stieleria magnilauensis</name>
    <dbReference type="NCBI Taxonomy" id="2527963"/>
    <lineage>
        <taxon>Bacteria</taxon>
        <taxon>Pseudomonadati</taxon>
        <taxon>Planctomycetota</taxon>
        <taxon>Planctomycetia</taxon>
        <taxon>Pirellulales</taxon>
        <taxon>Pirellulaceae</taxon>
        <taxon>Stieleria</taxon>
    </lineage>
</organism>
<dbReference type="PANTHER" id="PTHR46401">
    <property type="entry name" value="GLYCOSYLTRANSFERASE WBBK-RELATED"/>
    <property type="match status" value="1"/>
</dbReference>
<gene>
    <name evidence="3" type="primary">kanE_1</name>
    <name evidence="3" type="ORF">TBK1r_03950</name>
</gene>
<dbReference type="RefSeq" id="WP_419580877.1">
    <property type="nucleotide sequence ID" value="NZ_CP036432.1"/>
</dbReference>
<evidence type="ECO:0000259" key="2">
    <source>
        <dbReference type="PROSITE" id="PS50112"/>
    </source>
</evidence>
<name>A0ABX5XI64_9BACT</name>
<sequence length="367" mass="41047">MKRLLVTGSVFSTQQFGGVSRYLVELARGVEASSDWNARVAAPLYVNHYLREYKSPLHHHGIYFRHRKRGLSRLNDFIVKTLMPSSLHNADVVHEGFFDASTLRQARGARIATVYDMISERFFPSESSLRKKQQTADAADRLVAISEATKNDVCHYLDVAPEKVEVIYLAANMRPNTAKSKLVPDRPYLLWVGTREGYKNFGALIESLGKSKRFGSDCVLVCAGGPPLSQQEQQSWHDAGLDEHSVLHCRPQEHELASLYSHAETLVYVSQFEGFGIPPLEAMQCDCPVIASNRSSIPEVVGQAAELVNPDDTESIADAIDRVIEQPSLVEHLKDKGRLQASRFTWEKCVSQHLGLYQEALQQRGGL</sequence>
<feature type="domain" description="PAS" evidence="2">
    <location>
        <begin position="299"/>
        <end position="327"/>
    </location>
</feature>
<dbReference type="InterPro" id="IPR001296">
    <property type="entry name" value="Glyco_trans_1"/>
</dbReference>
<dbReference type="EMBL" id="CP036432">
    <property type="protein sequence ID" value="QDV81477.1"/>
    <property type="molecule type" value="Genomic_DNA"/>
</dbReference>
<dbReference type="PANTHER" id="PTHR46401:SF2">
    <property type="entry name" value="GLYCOSYLTRANSFERASE WBBK-RELATED"/>
    <property type="match status" value="1"/>
</dbReference>
<dbReference type="SUPFAM" id="SSF53756">
    <property type="entry name" value="UDP-Glycosyltransferase/glycogen phosphorylase"/>
    <property type="match status" value="1"/>
</dbReference>
<keyword evidence="3" id="KW-0328">Glycosyltransferase</keyword>
<dbReference type="PROSITE" id="PS50112">
    <property type="entry name" value="PAS"/>
    <property type="match status" value="1"/>
</dbReference>
<dbReference type="EC" id="2.4.1.301" evidence="3"/>
<dbReference type="InterPro" id="IPR000014">
    <property type="entry name" value="PAS"/>
</dbReference>
<dbReference type="Gene3D" id="3.40.50.2000">
    <property type="entry name" value="Glycogen Phosphorylase B"/>
    <property type="match status" value="2"/>
</dbReference>
<accession>A0ABX5XI64</accession>
<proteinExistence type="predicted"/>